<organism evidence="1">
    <name type="scientific">marine sediment metagenome</name>
    <dbReference type="NCBI Taxonomy" id="412755"/>
    <lineage>
        <taxon>unclassified sequences</taxon>
        <taxon>metagenomes</taxon>
        <taxon>ecological metagenomes</taxon>
    </lineage>
</organism>
<feature type="non-terminal residue" evidence="1">
    <location>
        <position position="52"/>
    </location>
</feature>
<dbReference type="AlphaFoldDB" id="A0A0F9DWT5"/>
<proteinExistence type="predicted"/>
<dbReference type="EMBL" id="LAZR01029896">
    <property type="protein sequence ID" value="KKL58231.1"/>
    <property type="molecule type" value="Genomic_DNA"/>
</dbReference>
<protein>
    <submittedName>
        <fullName evidence="1">Uncharacterized protein</fullName>
    </submittedName>
</protein>
<name>A0A0F9DWT5_9ZZZZ</name>
<gene>
    <name evidence="1" type="ORF">LCGC14_2227470</name>
</gene>
<reference evidence="1" key="1">
    <citation type="journal article" date="2015" name="Nature">
        <title>Complex archaea that bridge the gap between prokaryotes and eukaryotes.</title>
        <authorList>
            <person name="Spang A."/>
            <person name="Saw J.H."/>
            <person name="Jorgensen S.L."/>
            <person name="Zaremba-Niedzwiedzka K."/>
            <person name="Martijn J."/>
            <person name="Lind A.E."/>
            <person name="van Eijk R."/>
            <person name="Schleper C."/>
            <person name="Guy L."/>
            <person name="Ettema T.J."/>
        </authorList>
    </citation>
    <scope>NUCLEOTIDE SEQUENCE</scope>
</reference>
<evidence type="ECO:0000313" key="1">
    <source>
        <dbReference type="EMBL" id="KKL58231.1"/>
    </source>
</evidence>
<comment type="caution">
    <text evidence="1">The sequence shown here is derived from an EMBL/GenBank/DDBJ whole genome shotgun (WGS) entry which is preliminary data.</text>
</comment>
<accession>A0A0F9DWT5</accession>
<sequence length="52" mass="5849">MLDREEGKMDVLSFQEMMKALDHLPRVKQAAIQVHDGLDVARSIAKHLFGDG</sequence>